<dbReference type="OMA" id="NRSSICK"/>
<dbReference type="EMBL" id="AACB03000004">
    <property type="protein sequence ID" value="KAE8302126.1"/>
    <property type="molecule type" value="Genomic_DNA"/>
</dbReference>
<organism evidence="3 4">
    <name type="scientific">Giardia intestinalis (strain ATCC 50803 / WB clone C6)</name>
    <name type="common">Giardia lamblia</name>
    <dbReference type="NCBI Taxonomy" id="184922"/>
    <lineage>
        <taxon>Eukaryota</taxon>
        <taxon>Metamonada</taxon>
        <taxon>Diplomonadida</taxon>
        <taxon>Hexamitidae</taxon>
        <taxon>Giardiinae</taxon>
        <taxon>Giardia</taxon>
    </lineage>
</organism>
<dbReference type="Gene3D" id="3.40.50.300">
    <property type="entry name" value="P-loop containing nucleotide triphosphate hydrolases"/>
    <property type="match status" value="1"/>
</dbReference>
<dbReference type="InterPro" id="IPR027417">
    <property type="entry name" value="P-loop_NTPase"/>
</dbReference>
<reference evidence="3 4" key="1">
    <citation type="journal article" date="2007" name="Science">
        <title>Genomic minimalism in the early diverging intestinal parasite Giardia lamblia.</title>
        <authorList>
            <person name="Morrison H.G."/>
            <person name="McArthur A.G."/>
            <person name="Gillin F.D."/>
            <person name="Aley S.B."/>
            <person name="Adam R.D."/>
            <person name="Olsen G.J."/>
            <person name="Best A.A."/>
            <person name="Cande W.Z."/>
            <person name="Chen F."/>
            <person name="Cipriano M.J."/>
            <person name="Davids B.J."/>
            <person name="Dawson S.C."/>
            <person name="Elmendorf H.G."/>
            <person name="Hehl A.B."/>
            <person name="Holder M.E."/>
            <person name="Huse S.M."/>
            <person name="Kim U.U."/>
            <person name="Lasek-Nesselquist E."/>
            <person name="Manning G."/>
            <person name="Nigam A."/>
            <person name="Nixon J.E."/>
            <person name="Palm D."/>
            <person name="Passamaneck N.E."/>
            <person name="Prabhu A."/>
            <person name="Reich C.I."/>
            <person name="Reiner D.S."/>
            <person name="Samuelson J."/>
            <person name="Svard S.G."/>
            <person name="Sogin M.L."/>
        </authorList>
    </citation>
    <scope>NUCLEOTIDE SEQUENCE [LARGE SCALE GENOMIC DNA]</scope>
    <source>
        <strain evidence="3 4">WB C6</strain>
    </source>
</reference>
<feature type="chain" id="PRO_5043354660" evidence="2">
    <location>
        <begin position="32"/>
        <end position="831"/>
    </location>
</feature>
<dbReference type="KEGG" id="gla:GL50803_0014997"/>
<accession>A8BAT3</accession>
<feature type="compositionally biased region" description="Polar residues" evidence="1">
    <location>
        <begin position="225"/>
        <end position="240"/>
    </location>
</feature>
<proteinExistence type="predicted"/>
<dbReference type="PANTHER" id="PTHR32046:SF11">
    <property type="entry name" value="IMMUNE-ASSOCIATED NUCLEOTIDE-BINDING PROTEIN 10-LIKE"/>
    <property type="match status" value="1"/>
</dbReference>
<protein>
    <submittedName>
        <fullName evidence="3">Uncharacterized protein</fullName>
    </submittedName>
</protein>
<evidence type="ECO:0000313" key="3">
    <source>
        <dbReference type="EMBL" id="KAE8302126.1"/>
    </source>
</evidence>
<dbReference type="PANTHER" id="PTHR32046">
    <property type="entry name" value="G DOMAIN-CONTAINING PROTEIN"/>
    <property type="match status" value="1"/>
</dbReference>
<feature type="region of interest" description="Disordered" evidence="1">
    <location>
        <begin position="207"/>
        <end position="242"/>
    </location>
</feature>
<dbReference type="InterPro" id="IPR025662">
    <property type="entry name" value="Sigma_54_int_dom_ATP-bd_1"/>
</dbReference>
<dbReference type="SUPFAM" id="SSF52540">
    <property type="entry name" value="P-loop containing nucleoside triphosphate hydrolases"/>
    <property type="match status" value="1"/>
</dbReference>
<feature type="signal peptide" evidence="2">
    <location>
        <begin position="1"/>
        <end position="31"/>
    </location>
</feature>
<gene>
    <name evidence="3" type="ORF">GL50803_0014997</name>
</gene>
<dbReference type="Proteomes" id="UP000001548">
    <property type="component" value="Unassembled WGS sequence"/>
</dbReference>
<evidence type="ECO:0000256" key="2">
    <source>
        <dbReference type="SAM" id="SignalP"/>
    </source>
</evidence>
<keyword evidence="2" id="KW-0732">Signal</keyword>
<dbReference type="RefSeq" id="XP_001708143.1">
    <property type="nucleotide sequence ID" value="XM_001708091.1"/>
</dbReference>
<evidence type="ECO:0000313" key="4">
    <source>
        <dbReference type="Proteomes" id="UP000001548"/>
    </source>
</evidence>
<dbReference type="PROSITE" id="PS00675">
    <property type="entry name" value="SIGMA54_INTERACT_1"/>
    <property type="match status" value="1"/>
</dbReference>
<dbReference type="GeneID" id="5701058"/>
<sequence length="831" mass="93210">MESITLKDGTYHLLILSWVFVILFIPINEESSTPCKVSQKIKETPSVMPPGCVGGAPYAKTTQRPVVSKDSPTLRSIFSEDSGLSPSGREDLVIEWTVRLLKKVKEGYASDPPTFCKDLTLDTVSLRDGEVLLKTAPLSKNDAPTFQGDNLRSLAVLIYEAYTGEKLANYDQLRGCRRHLPEKLKKCIEKCAYATVDEVLKDLDSPIDKLSKPRSKSKPSGSKRQYGSNHVSSHEISTLPPTVPSFPSPIDVNAALVAASACCPAVEPSVFGPTDLPPTKELSILLIGESGVGKSTLVNTFSLCSQFSRLPTIPLENTRWPIPVRFVFDGVEISTGEKEAEALGGSVTQAPQDYYFNYTLNGLPVRVCVIDTPGMGDTRGLEKDAENIRNIIRHLSHHKTLYGVCFLLKPNDSRFTVFLKYCIEELLKHFHRSILDNIVIGFTHTRATLYKPGDTLPSLMKYFTDSGIRLPLEKKILYCFDSEIVRLLAICSQNANLITNEMCSASAESWHRMRGELARMFGHIAGLHPHHVQETVSFDVTLRVSEALVYTLPGLRDGLETKRKDMEEERGYLRALYSKEKSLQDKARVKKYIYEDRDLDHPGLRCKGCYQICCSSPIPMSRYKAMEKSKQEKLEDNLLAKVTYSWSFIRPYGNCCKRCFCLLANHELALTKRSFCSRLVENPEVKKELEACKDDEQRVEKILEESQKIIDSYTQACTTVGEALEIFKQFLAENSILDLKQQAKNLEHRSAEISNYIDYGHTDSKAKTLIRKSMGYFESMVTPGGRYSVSKLSVEEVQRWIDKLKQTAFIGGTVSQIASLEDSADSLDAKQ</sequence>
<dbReference type="VEuPathDB" id="GiardiaDB:GL50803_14997"/>
<dbReference type="HOGENOM" id="CLU_341447_0_0_1"/>
<comment type="caution">
    <text evidence="3">The sequence shown here is derived from an EMBL/GenBank/DDBJ whole genome shotgun (WGS) entry which is preliminary data.</text>
</comment>
<keyword evidence="4" id="KW-1185">Reference proteome</keyword>
<name>A8BAT3_GIAIC</name>
<dbReference type="AlphaFoldDB" id="A8BAT3"/>
<evidence type="ECO:0000256" key="1">
    <source>
        <dbReference type="SAM" id="MobiDB-lite"/>
    </source>
</evidence>